<gene>
    <name evidence="2" type="ORF">C1SCF055_LOCUS29471</name>
</gene>
<feature type="region of interest" description="Disordered" evidence="1">
    <location>
        <begin position="229"/>
        <end position="302"/>
    </location>
</feature>
<feature type="compositionally biased region" description="Basic residues" evidence="1">
    <location>
        <begin position="2050"/>
        <end position="2059"/>
    </location>
</feature>
<feature type="compositionally biased region" description="Basic and acidic residues" evidence="1">
    <location>
        <begin position="2117"/>
        <end position="2139"/>
    </location>
</feature>
<feature type="compositionally biased region" description="Basic and acidic residues" evidence="1">
    <location>
        <begin position="229"/>
        <end position="246"/>
    </location>
</feature>
<feature type="compositionally biased region" description="Basic and acidic residues" evidence="1">
    <location>
        <begin position="2073"/>
        <end position="2108"/>
    </location>
</feature>
<feature type="compositionally biased region" description="Acidic residues" evidence="1">
    <location>
        <begin position="762"/>
        <end position="781"/>
    </location>
</feature>
<feature type="region of interest" description="Disordered" evidence="1">
    <location>
        <begin position="707"/>
        <end position="795"/>
    </location>
</feature>
<feature type="region of interest" description="Disordered" evidence="1">
    <location>
        <begin position="335"/>
        <end position="369"/>
    </location>
</feature>
<dbReference type="EMBL" id="CAMXCT020003304">
    <property type="protein sequence ID" value="CAL1156992.1"/>
    <property type="molecule type" value="Genomic_DNA"/>
</dbReference>
<feature type="compositionally biased region" description="Low complexity" evidence="1">
    <location>
        <begin position="2293"/>
        <end position="2304"/>
    </location>
</feature>
<reference evidence="2" key="1">
    <citation type="submission" date="2022-10" db="EMBL/GenBank/DDBJ databases">
        <authorList>
            <person name="Chen Y."/>
            <person name="Dougan E. K."/>
            <person name="Chan C."/>
            <person name="Rhodes N."/>
            <person name="Thang M."/>
        </authorList>
    </citation>
    <scope>NUCLEOTIDE SEQUENCE</scope>
</reference>
<evidence type="ECO:0000313" key="2">
    <source>
        <dbReference type="EMBL" id="CAI4003617.1"/>
    </source>
</evidence>
<feature type="compositionally biased region" description="Acidic residues" evidence="1">
    <location>
        <begin position="1223"/>
        <end position="1235"/>
    </location>
</feature>
<dbReference type="Proteomes" id="UP001152797">
    <property type="component" value="Unassembled WGS sequence"/>
</dbReference>
<evidence type="ECO:0000313" key="3">
    <source>
        <dbReference type="EMBL" id="CAL4790929.1"/>
    </source>
</evidence>
<accession>A0A9P1D6T0</accession>
<comment type="caution">
    <text evidence="2">The sequence shown here is derived from an EMBL/GenBank/DDBJ whole genome shotgun (WGS) entry which is preliminary data.</text>
</comment>
<reference evidence="3 4" key="2">
    <citation type="submission" date="2024-05" db="EMBL/GenBank/DDBJ databases">
        <authorList>
            <person name="Chen Y."/>
            <person name="Shah S."/>
            <person name="Dougan E. K."/>
            <person name="Thang M."/>
            <person name="Chan C."/>
        </authorList>
    </citation>
    <scope>NUCLEOTIDE SEQUENCE [LARGE SCALE GENOMIC DNA]</scope>
</reference>
<dbReference type="EMBL" id="CAMXCT030003304">
    <property type="protein sequence ID" value="CAL4790929.1"/>
    <property type="molecule type" value="Genomic_DNA"/>
</dbReference>
<feature type="compositionally biased region" description="Basic and acidic residues" evidence="1">
    <location>
        <begin position="346"/>
        <end position="359"/>
    </location>
</feature>
<feature type="region of interest" description="Disordered" evidence="1">
    <location>
        <begin position="1221"/>
        <end position="1240"/>
    </location>
</feature>
<keyword evidence="4" id="KW-1185">Reference proteome</keyword>
<organism evidence="2">
    <name type="scientific">Cladocopium goreaui</name>
    <dbReference type="NCBI Taxonomy" id="2562237"/>
    <lineage>
        <taxon>Eukaryota</taxon>
        <taxon>Sar</taxon>
        <taxon>Alveolata</taxon>
        <taxon>Dinophyceae</taxon>
        <taxon>Suessiales</taxon>
        <taxon>Symbiodiniaceae</taxon>
        <taxon>Cladocopium</taxon>
    </lineage>
</organism>
<dbReference type="EMBL" id="CAMXCT010003304">
    <property type="protein sequence ID" value="CAI4003617.1"/>
    <property type="molecule type" value="Genomic_DNA"/>
</dbReference>
<feature type="compositionally biased region" description="Basic residues" evidence="1">
    <location>
        <begin position="720"/>
        <end position="735"/>
    </location>
</feature>
<feature type="region of interest" description="Disordered" evidence="1">
    <location>
        <begin position="2035"/>
        <end position="2173"/>
    </location>
</feature>
<feature type="compositionally biased region" description="Basic and acidic residues" evidence="1">
    <location>
        <begin position="786"/>
        <end position="795"/>
    </location>
</feature>
<proteinExistence type="predicted"/>
<feature type="region of interest" description="Disordered" evidence="1">
    <location>
        <begin position="562"/>
        <end position="622"/>
    </location>
</feature>
<sequence>MAANTRLKLILNSEPLRILSLYEFLQESCPLQNHLPVLPDDTSAGTSAATWTVILTSVSFEPTHDLRRMLHWLPAWHEGDFGSGSSSIDIDERLRIVSADQHQSREHNKTARLKSDWDEYQRASKQSLNFVHLLENLSRPEFRYTAAEVPADGNCGVWTLAALMNANPWQAMTCDQDTSDQMMRIRRELAASCTGLSNYKCWQVLFDALSFDEAEDLRERFRKQKADETFANGEHVKEETHEKGEEANDQMFSTFPSTPPKKQKKKAWEELEENNVDQPEPKLPKPSKPAGLNKRAQTSSLAGLVKPRTDENMALSFGSSGASAVVPDAIVQLDRDNQNSSVARHVGKEQSQARRDIEKQKKRKQKSEHDIRLAGTKTFLANKGLTYTFWQQQHYSDSASTKAMYASLCESKGFRQMQESLLSGVMPTCKSCLYLLDQCQIKMPDLQDYLDDHVAQASAGDAQRGAGSRCSRLGGGGGLADVVDLDPDGRCDEDEKHDASGSDDVCIVCTVDSVDVQAGKKQKTEHVKHEHGGKDLKDAKVEDVEDTGSIKIIKKEAKKEKVEKIEKGEDEEAGSESDVHGNPGIVDPKIPKFPASAKLKRAMGKAGLDHQGNPKQPKVSKSSKVDYVDLKAIIKSMSGILEILPAGAHGKNKPVRCRACTWKRKKDVVFDVVTWKRRQYLDQHLFKSGSHIRAAAAYQNHLCDGQNESAENAERDGKGQKHKKPQNSQKKNKRFKRDDVSGDARGTADPAAAPSHRHGQDEQDDQDDEDDEGGSDADPSDPEVSQENHENPEYEKCRGFKFETFPLSRIAQCKDSFHLYATYANLTCTKHALKPMAKPSKTEPDENLLHRYFRDVTKDEYTIFHRHCTGLVPQSGPDAQHIKHLGPDHPKVKLGQHLVCSMCRQFATNKSLIKNVCRFACKFYAARLLRAKMFLVELPQDIETEIKKMPAYKLVKSLTDETDMLMKISIQQLQFYVRTSFMCLPPSRWSPQMRFLVAGSIIPCIQVNPHLLGKNQSQKADLLARHLCTGKLLDVEDVDIKLGCMVASGMLESHPLLHGILISVCEKIRRESRGVLNMKGLRLNDTERRLVTEAGISLSMASANKSLMKEFALQFVGKSLTKLEDMLARGIPDPFLSICSLGTLVQNGVLLDNIFPRAGEKSCGRRLTLAFDKTYLLKQVNIISNRLGKGLVGVAFRPDHMNTLDEMAEVGNAFVDVPVPESGNDDLDGPEESEEHDLPTSKKLDGLDFARLDHAKEMLDCVVFDPASRVKGNPRISICSIPMASDCNAEAMLLVLGGIMAKAGGSVRSLVCDNHGSHRLIKQALLGQYAAKPSIPFFGALEYVQLPPLEILNFGYQVPFFQEEPILFLNGPCHIQKKLRNVASALRSGVRTIWFGRYWSDASGTRDLGMMPSAFCGFDAQSDRQAAVYLNPYHLVAVEKNSNGEDIAFVPWSLKGLLLANLCQGLLQSSVMHKKLSVQNRLENALCAFTLLEMGHMLALEKEKDLGCKPGKCFFDPITIRNMKDLAGCVAIQSVALPDGYHWRPHGMTELPIEQHFGMLRAQFTSAQMSTRDYIRASARCAEQYVRKLRNSGSSNSSDVRFPVEEDKRLTDQEFSEAGRRAFNSALELMAICSDYTKPQLKRAYAAFASNRPVLAELEEPEEEDDDDDLGEDVFCNAEEMVHISGDADEQDQTKLKDLKGPDRDCYALLKQMQARETAERQESEWKIDQVDGMDALRLGTSNPASQAVNGLDQADVEACLSGDVPAELKADQDDGSQNNLPTLPKTGVSTSRCLFDVLEHPTVKEDAKHDQVWLHLWRLLVRLRADEGMGCDSLFLKNHRSCRWISQRRNWHQQAEHACAVINAQSGLSASRTSRAAAWKATAAAAVQKVLGLDESKLPEVLSSGAVVLLLAPLKQPSWRVAVVLSCWTVAGRKVKATHLQVPMNKVHCVRVALMEPMEDRPEGTFKADAGSIALVSSPFRVAMILDCMAGSTPTPTHFECRLTEECLEAVQKAHLIKQWPKALMEQVEKDSKAGKVGAAKTSAMSPTAKKKSSRRRGLNSPKCQTIAPGADDQHPDHCAGDEKIEKNGKVGKECKEDKEAGEDGKIGKAQAGGPEKNEKNEKSEEHAAKITLKDLKGLKTKTKPSNPSKDSKESKDGQASEPSDEHIVPVPAAFRRSVEGEKAIKQQMRQLFRLAEDEFSEKPLVNQKGEFTIPGLEGIAWEELVQRAPAYFSALFHKVRGRLEFGNAVYQVFEKCYSQLKGSPPVRKRWANLLLDIPKGSLKPLGTDGTAASASSAASKPS</sequence>
<feature type="region of interest" description="Disordered" evidence="1">
    <location>
        <begin position="2281"/>
        <end position="2304"/>
    </location>
</feature>
<name>A0A9P1D6T0_9DINO</name>
<feature type="compositionally biased region" description="Basic and acidic residues" evidence="1">
    <location>
        <begin position="2151"/>
        <end position="2169"/>
    </location>
</feature>
<evidence type="ECO:0000313" key="4">
    <source>
        <dbReference type="Proteomes" id="UP001152797"/>
    </source>
</evidence>
<protein>
    <submittedName>
        <fullName evidence="2">Uncharacterized protein</fullName>
    </submittedName>
</protein>
<evidence type="ECO:0000256" key="1">
    <source>
        <dbReference type="SAM" id="MobiDB-lite"/>
    </source>
</evidence>